<organism evidence="1 2">
    <name type="scientific">Myodes glareolus</name>
    <name type="common">Bank vole</name>
    <name type="synonym">Clethrionomys glareolus</name>
    <dbReference type="NCBI Taxonomy" id="447135"/>
    <lineage>
        <taxon>Eukaryota</taxon>
        <taxon>Metazoa</taxon>
        <taxon>Chordata</taxon>
        <taxon>Craniata</taxon>
        <taxon>Vertebrata</taxon>
        <taxon>Euteleostomi</taxon>
        <taxon>Mammalia</taxon>
        <taxon>Eutheria</taxon>
        <taxon>Euarchontoglires</taxon>
        <taxon>Glires</taxon>
        <taxon>Rodentia</taxon>
        <taxon>Myomorpha</taxon>
        <taxon>Muroidea</taxon>
        <taxon>Cricetidae</taxon>
        <taxon>Arvicolinae</taxon>
        <taxon>Myodes</taxon>
    </lineage>
</organism>
<evidence type="ECO:0008006" key="3">
    <source>
        <dbReference type="Google" id="ProtNLM"/>
    </source>
</evidence>
<evidence type="ECO:0000313" key="1">
    <source>
        <dbReference type="EMBL" id="KAK7798473.1"/>
    </source>
</evidence>
<comment type="caution">
    <text evidence="1">The sequence shown here is derived from an EMBL/GenBank/DDBJ whole genome shotgun (WGS) entry which is preliminary data.</text>
</comment>
<dbReference type="EMBL" id="JBBHLL010000692">
    <property type="protein sequence ID" value="KAK7798473.1"/>
    <property type="molecule type" value="Genomic_DNA"/>
</dbReference>
<protein>
    <recommendedName>
        <fullName evidence="3">Secreted protein</fullName>
    </recommendedName>
</protein>
<reference evidence="1 2" key="1">
    <citation type="journal article" date="2023" name="bioRxiv">
        <title>Conserved and derived expression patterns and positive selection on dental genes reveal complex evolutionary context of ever-growing rodent molars.</title>
        <authorList>
            <person name="Calamari Z.T."/>
            <person name="Song A."/>
            <person name="Cohen E."/>
            <person name="Akter M."/>
            <person name="Roy R.D."/>
            <person name="Hallikas O."/>
            <person name="Christensen M.M."/>
            <person name="Li P."/>
            <person name="Marangoni P."/>
            <person name="Jernvall J."/>
            <person name="Klein O.D."/>
        </authorList>
    </citation>
    <scope>NUCLEOTIDE SEQUENCE [LARGE SCALE GENOMIC DNA]</scope>
    <source>
        <strain evidence="1">V071</strain>
    </source>
</reference>
<dbReference type="Proteomes" id="UP001488838">
    <property type="component" value="Unassembled WGS sequence"/>
</dbReference>
<evidence type="ECO:0000313" key="2">
    <source>
        <dbReference type="Proteomes" id="UP001488838"/>
    </source>
</evidence>
<dbReference type="AlphaFoldDB" id="A0AAW0HAS5"/>
<name>A0AAW0HAS5_MYOGA</name>
<proteinExistence type="predicted"/>
<sequence>MGLCAAHLVFPNISSSTKCTPLAPASPAASDLDQPGCIHGNRSRSVTGCQITEGPTMWPGLWFILLEIDFYPQVTYFCSLTLEDVSQLVGGSCYRNRG</sequence>
<accession>A0AAW0HAS5</accession>
<feature type="non-terminal residue" evidence="1">
    <location>
        <position position="98"/>
    </location>
</feature>
<gene>
    <name evidence="1" type="ORF">U0070_000330</name>
</gene>
<keyword evidence="2" id="KW-1185">Reference proteome</keyword>